<dbReference type="AlphaFoldDB" id="A0AAE3SU88"/>
<keyword evidence="3" id="KW-1185">Reference proteome</keyword>
<evidence type="ECO:0000313" key="2">
    <source>
        <dbReference type="EMBL" id="MCX8996413.1"/>
    </source>
</evidence>
<evidence type="ECO:0000313" key="3">
    <source>
        <dbReference type="Proteomes" id="UP001208771"/>
    </source>
</evidence>
<comment type="caution">
    <text evidence="2">The sequence shown here is derived from an EMBL/GenBank/DDBJ whole genome shotgun (WGS) entry which is preliminary data.</text>
</comment>
<accession>A0AAE3SU88</accession>
<dbReference type="PANTHER" id="PTHR43792">
    <property type="entry name" value="GNAT FAMILY, PUTATIVE (AFU_ORTHOLOGUE AFUA_3G00765)-RELATED-RELATED"/>
    <property type="match status" value="1"/>
</dbReference>
<dbReference type="Proteomes" id="UP001208771">
    <property type="component" value="Unassembled WGS sequence"/>
</dbReference>
<proteinExistence type="predicted"/>
<dbReference type="Pfam" id="PF13302">
    <property type="entry name" value="Acetyltransf_3"/>
    <property type="match status" value="1"/>
</dbReference>
<reference evidence="2" key="1">
    <citation type="submission" date="2022-07" db="EMBL/GenBank/DDBJ databases">
        <title>Ectorhizobium quercum gen.nov., sp. nov.</title>
        <authorList>
            <person name="Ma T."/>
            <person name="Li Y."/>
        </authorList>
    </citation>
    <scope>NUCLEOTIDE SEQUENCE</scope>
    <source>
        <strain evidence="2">BDR2-2</strain>
    </source>
</reference>
<gene>
    <name evidence="2" type="ORF">NOF55_04765</name>
</gene>
<dbReference type="InterPro" id="IPR016181">
    <property type="entry name" value="Acyl_CoA_acyltransferase"/>
</dbReference>
<dbReference type="RefSeq" id="WP_306410205.1">
    <property type="nucleotide sequence ID" value="NZ_JANFPI010000002.1"/>
</dbReference>
<dbReference type="InterPro" id="IPR051531">
    <property type="entry name" value="N-acetyltransferase"/>
</dbReference>
<dbReference type="PANTHER" id="PTHR43792:SF1">
    <property type="entry name" value="N-ACETYLTRANSFERASE DOMAIN-CONTAINING PROTEIN"/>
    <property type="match status" value="1"/>
</dbReference>
<dbReference type="SUPFAM" id="SSF55729">
    <property type="entry name" value="Acyl-CoA N-acyltransferases (Nat)"/>
    <property type="match status" value="1"/>
</dbReference>
<organism evidence="2 3">
    <name type="scientific">Ectorhizobium quercum</name>
    <dbReference type="NCBI Taxonomy" id="2965071"/>
    <lineage>
        <taxon>Bacteria</taxon>
        <taxon>Pseudomonadati</taxon>
        <taxon>Pseudomonadota</taxon>
        <taxon>Alphaproteobacteria</taxon>
        <taxon>Hyphomicrobiales</taxon>
        <taxon>Rhizobiaceae</taxon>
        <taxon>Ectorhizobium</taxon>
    </lineage>
</organism>
<dbReference type="GO" id="GO:0016747">
    <property type="term" value="F:acyltransferase activity, transferring groups other than amino-acyl groups"/>
    <property type="evidence" value="ECO:0007669"/>
    <property type="project" value="InterPro"/>
</dbReference>
<dbReference type="InterPro" id="IPR000182">
    <property type="entry name" value="GNAT_dom"/>
</dbReference>
<dbReference type="Gene3D" id="3.40.630.30">
    <property type="match status" value="1"/>
</dbReference>
<dbReference type="EMBL" id="JANFPI010000002">
    <property type="protein sequence ID" value="MCX8996413.1"/>
    <property type="molecule type" value="Genomic_DNA"/>
</dbReference>
<evidence type="ECO:0000259" key="1">
    <source>
        <dbReference type="PROSITE" id="PS51186"/>
    </source>
</evidence>
<sequence length="200" mass="22741">MTQAVELLQTQRLRVRNWQDGDRALFREINADPQVMEFFPHRRTADEADRLMDEANAAIAATGYGIYALERKDTADPIGFCALMPVNLPGIFPHEAVEIGWRLATRFWRQGYASEAARALLDHAFDVRRLDAVVSFAVAANLRSIAVMERLGLVRIPALDFDHPRVPDTHPHLKRHLVFAVTRDAWHASRQTQQKTLPIP</sequence>
<protein>
    <submittedName>
        <fullName evidence="2">GNAT family N-acetyltransferase</fullName>
    </submittedName>
</protein>
<dbReference type="PROSITE" id="PS51186">
    <property type="entry name" value="GNAT"/>
    <property type="match status" value="1"/>
</dbReference>
<name>A0AAE3SU88_9HYPH</name>
<feature type="domain" description="N-acetyltransferase" evidence="1">
    <location>
        <begin position="13"/>
        <end position="184"/>
    </location>
</feature>